<dbReference type="Proteomes" id="UP000076532">
    <property type="component" value="Unassembled WGS sequence"/>
</dbReference>
<name>A0A166P7B0_9AGAM</name>
<proteinExistence type="predicted"/>
<organism evidence="1 2">
    <name type="scientific">Athelia psychrophila</name>
    <dbReference type="NCBI Taxonomy" id="1759441"/>
    <lineage>
        <taxon>Eukaryota</taxon>
        <taxon>Fungi</taxon>
        <taxon>Dikarya</taxon>
        <taxon>Basidiomycota</taxon>
        <taxon>Agaricomycotina</taxon>
        <taxon>Agaricomycetes</taxon>
        <taxon>Agaricomycetidae</taxon>
        <taxon>Atheliales</taxon>
        <taxon>Atheliaceae</taxon>
        <taxon>Athelia</taxon>
    </lineage>
</organism>
<dbReference type="AlphaFoldDB" id="A0A166P7B0"/>
<evidence type="ECO:0000313" key="2">
    <source>
        <dbReference type="Proteomes" id="UP000076532"/>
    </source>
</evidence>
<sequence>MSESSATVSMWRSHHRITNILNCNNISIANDLLSHLANKHKCTVAKLGVTVSALLAAKPSNAATLLTTLRDSISTMTARATIKAPVDISDVANYATVDIQLQKGIANPQARWPNLRYGHRERQLSEHPKDIFSIKRDVANPFTGNDLGVIELDLPATGTHIHKAEYCCTYIAAGGRW</sequence>
<accession>A0A166P7B0</accession>
<reference evidence="1 2" key="1">
    <citation type="journal article" date="2016" name="Mol. Biol. Evol.">
        <title>Comparative Genomics of Early-Diverging Mushroom-Forming Fungi Provides Insights into the Origins of Lignocellulose Decay Capabilities.</title>
        <authorList>
            <person name="Nagy L.G."/>
            <person name="Riley R."/>
            <person name="Tritt A."/>
            <person name="Adam C."/>
            <person name="Daum C."/>
            <person name="Floudas D."/>
            <person name="Sun H."/>
            <person name="Yadav J.S."/>
            <person name="Pangilinan J."/>
            <person name="Larsson K.H."/>
            <person name="Matsuura K."/>
            <person name="Barry K."/>
            <person name="Labutti K."/>
            <person name="Kuo R."/>
            <person name="Ohm R.A."/>
            <person name="Bhattacharya S.S."/>
            <person name="Shirouzu T."/>
            <person name="Yoshinaga Y."/>
            <person name="Martin F.M."/>
            <person name="Grigoriev I.V."/>
            <person name="Hibbett D.S."/>
        </authorList>
    </citation>
    <scope>NUCLEOTIDE SEQUENCE [LARGE SCALE GENOMIC DNA]</scope>
    <source>
        <strain evidence="1 2">CBS 109695</strain>
    </source>
</reference>
<dbReference type="EMBL" id="KV417518">
    <property type="protein sequence ID" value="KZP25793.1"/>
    <property type="molecule type" value="Genomic_DNA"/>
</dbReference>
<evidence type="ECO:0000313" key="1">
    <source>
        <dbReference type="EMBL" id="KZP25793.1"/>
    </source>
</evidence>
<protein>
    <submittedName>
        <fullName evidence="1">Uncharacterized protein</fullName>
    </submittedName>
</protein>
<gene>
    <name evidence="1" type="ORF">FIBSPDRAFT_1041161</name>
</gene>
<keyword evidence="2" id="KW-1185">Reference proteome</keyword>